<accession>A0A9X3UQH1</accession>
<sequence length="239" mass="27482">MNKRERLLSKIKKLLALSKSANPHEAAAALRQAQKLMQEHQIQQNEVEIAEKANSQKFARKAPQYIHELCGVINKAFGVSCYLQDDGYPIKSHVVFFGQNERPEIASYCFDVLFRQLNTARKAFNAGQNKRLKRSTLISRADAFCEGWVIGVYKSVKDFALNLSEKEQMALDNYHQHLQEVYRIRQGQVREVGNTKERNGNESRWQGYQQGKQVKLNHGVKGKEQTKLTMKSQGKKENE</sequence>
<dbReference type="InterPro" id="IPR016868">
    <property type="entry name" value="Phage_B3_Orf5"/>
</dbReference>
<evidence type="ECO:0000313" key="6">
    <source>
        <dbReference type="Proteomes" id="UP001145481"/>
    </source>
</evidence>
<dbReference type="AlphaFoldDB" id="A0A9X3UQH1"/>
<protein>
    <submittedName>
        <fullName evidence="5">DUF2786 domain-containing protein</fullName>
    </submittedName>
</protein>
<comment type="caution">
    <text evidence="5">The sequence shown here is derived from an EMBL/GenBank/DDBJ whole genome shotgun (WGS) entry which is preliminary data.</text>
</comment>
<dbReference type="Proteomes" id="UP001145481">
    <property type="component" value="Unassembled WGS sequence"/>
</dbReference>
<gene>
    <name evidence="5" type="ORF">NM948_08330</name>
</gene>
<dbReference type="Pfam" id="PF23771">
    <property type="entry name" value="DUF7168"/>
    <property type="match status" value="1"/>
</dbReference>
<feature type="region of interest" description="Disordered" evidence="2">
    <location>
        <begin position="193"/>
        <end position="239"/>
    </location>
</feature>
<evidence type="ECO:0000256" key="2">
    <source>
        <dbReference type="SAM" id="MobiDB-lite"/>
    </source>
</evidence>
<dbReference type="RefSeq" id="WP_271345553.1">
    <property type="nucleotide sequence ID" value="NZ_JANJHC010000017.1"/>
</dbReference>
<dbReference type="InterPro" id="IPR024498">
    <property type="entry name" value="DUF2786"/>
</dbReference>
<reference evidence="5" key="1">
    <citation type="submission" date="2022-07" db="EMBL/GenBank/DDBJ databases">
        <title>Genome-based characterization of novel serogroup A variants of Pasteurella multocida.</title>
        <authorList>
            <person name="Prajapati A."/>
            <person name="Yogisharadhya R."/>
            <person name="Mohanty N."/>
            <person name="Chanda M."/>
            <person name="Mendem S.K."/>
            <person name="Siddaramappa S."/>
            <person name="Shivachandra S.B."/>
        </authorList>
    </citation>
    <scope>NUCLEOTIDE SEQUENCE</scope>
    <source>
        <strain evidence="5">NIVEDIPm19</strain>
    </source>
</reference>
<dbReference type="PIRSF" id="PIRSF028111">
    <property type="entry name" value="UCP028111"/>
    <property type="match status" value="1"/>
</dbReference>
<dbReference type="Pfam" id="PF10979">
    <property type="entry name" value="DUF2786"/>
    <property type="match status" value="1"/>
</dbReference>
<evidence type="ECO:0000256" key="1">
    <source>
        <dbReference type="SAM" id="Coils"/>
    </source>
</evidence>
<feature type="compositionally biased region" description="Polar residues" evidence="2">
    <location>
        <begin position="202"/>
        <end position="212"/>
    </location>
</feature>
<keyword evidence="1" id="KW-0175">Coiled coil</keyword>
<evidence type="ECO:0000259" key="4">
    <source>
        <dbReference type="Pfam" id="PF23771"/>
    </source>
</evidence>
<dbReference type="InterPro" id="IPR055592">
    <property type="entry name" value="DUF7168"/>
</dbReference>
<organism evidence="5 6">
    <name type="scientific">Pasteurella multocida</name>
    <dbReference type="NCBI Taxonomy" id="747"/>
    <lineage>
        <taxon>Bacteria</taxon>
        <taxon>Pseudomonadati</taxon>
        <taxon>Pseudomonadota</taxon>
        <taxon>Gammaproteobacteria</taxon>
        <taxon>Pasteurellales</taxon>
        <taxon>Pasteurellaceae</taxon>
        <taxon>Pasteurella</taxon>
    </lineage>
</organism>
<feature type="domain" description="DUF2786" evidence="3">
    <location>
        <begin position="6"/>
        <end position="44"/>
    </location>
</feature>
<name>A0A9X3UQH1_PASMD</name>
<evidence type="ECO:0000313" key="5">
    <source>
        <dbReference type="EMBL" id="MDA5623542.1"/>
    </source>
</evidence>
<dbReference type="EMBL" id="JANJHC010000017">
    <property type="protein sequence ID" value="MDA5623542.1"/>
    <property type="molecule type" value="Genomic_DNA"/>
</dbReference>
<proteinExistence type="predicted"/>
<feature type="domain" description="DUF7168" evidence="4">
    <location>
        <begin position="48"/>
        <end position="186"/>
    </location>
</feature>
<feature type="coiled-coil region" evidence="1">
    <location>
        <begin position="26"/>
        <end position="53"/>
    </location>
</feature>
<evidence type="ECO:0000259" key="3">
    <source>
        <dbReference type="Pfam" id="PF10979"/>
    </source>
</evidence>